<name>A0A7Y0A115_9BURK</name>
<comment type="caution">
    <text evidence="1">The sequence shown here is derived from an EMBL/GenBank/DDBJ whole genome shotgun (WGS) entry which is preliminary data.</text>
</comment>
<accession>A0A7Y0A115</accession>
<evidence type="ECO:0000313" key="1">
    <source>
        <dbReference type="EMBL" id="NML34511.1"/>
    </source>
</evidence>
<evidence type="ECO:0000313" key="2">
    <source>
        <dbReference type="Proteomes" id="UP000583127"/>
    </source>
</evidence>
<gene>
    <name evidence="1" type="ORF">HHL14_27225</name>
</gene>
<proteinExistence type="predicted"/>
<reference evidence="1 2" key="1">
    <citation type="submission" date="2020-04" db="EMBL/GenBank/DDBJ databases">
        <title>Paraburkholderia sp. G-4-1-8 isolated from soil.</title>
        <authorList>
            <person name="Dahal R.H."/>
        </authorList>
    </citation>
    <scope>NUCLEOTIDE SEQUENCE [LARGE SCALE GENOMIC DNA]</scope>
    <source>
        <strain evidence="1 2">G-4-1-8</strain>
    </source>
</reference>
<dbReference type="AlphaFoldDB" id="A0A7Y0A115"/>
<protein>
    <submittedName>
        <fullName evidence="1">Uncharacterized protein</fullName>
    </submittedName>
</protein>
<organism evidence="1 2">
    <name type="scientific">Paraburkholderia antibiotica</name>
    <dbReference type="NCBI Taxonomy" id="2728839"/>
    <lineage>
        <taxon>Bacteria</taxon>
        <taxon>Pseudomonadati</taxon>
        <taxon>Pseudomonadota</taxon>
        <taxon>Betaproteobacteria</taxon>
        <taxon>Burkholderiales</taxon>
        <taxon>Burkholderiaceae</taxon>
        <taxon>Paraburkholderia</taxon>
    </lineage>
</organism>
<sequence>MPAIKIARFGGVVPRYDATLLKENMAADAADCKLWHGIIEPFRRPLVVEDAGRYVRTMHRFGCCWLTWSDPCIDVAEWLPTCERVYVTGASEYPLVAAMPDDGCTMDWRRVGLPLPDTAPVATALDAGPTTNEAATTEPGYALSSRVYLYTYVDSFGQEGAPSWTSNTLLDVYEGGVVQVDIPAPPDGWDIAGIRLYRLAEGFNDGTKPAAQTPTAWLFVADLDPVAQSYTDAAMTDALGEALVSMQYTPPPFGLENITQLENGVLAGSVGNQVWFCEPYQPQAWPIDYMLALDDKVRAMKWQGGVLYALTDGHPYAISEDCPDGQCCRKVYRFPKPAPIVSRKSAVQVGAGVTYASSTGLMMLAGNRMSLMTGPWWSTDDWRALVPGTMIGATVEGQYIGVTCAGAFLFDMRESGDNDGIPDNDLMPLTLTPNALHTARDGKLYLAFGNFIHEWDAGAEFMPFRWRSKTTSAPGQMGFAAAKVTLAEYPPGRIAVDGVNFRFFADERAVFRRDVKRTQPFRLPSNHRKLDFAVEVCGTDAVREIKFATSMRELSGGAGTGSSSAGADAFLRSLSADNP</sequence>
<dbReference type="RefSeq" id="WP_169500697.1">
    <property type="nucleotide sequence ID" value="NZ_JABBFZ010000022.1"/>
</dbReference>
<keyword evidence="2" id="KW-1185">Reference proteome</keyword>
<dbReference type="Proteomes" id="UP000583127">
    <property type="component" value="Unassembled WGS sequence"/>
</dbReference>
<dbReference type="EMBL" id="JABBFZ010000022">
    <property type="protein sequence ID" value="NML34511.1"/>
    <property type="molecule type" value="Genomic_DNA"/>
</dbReference>